<accession>A0A448XFD2</accession>
<dbReference type="Proteomes" id="UP000784294">
    <property type="component" value="Unassembled WGS sequence"/>
</dbReference>
<sequence>MVSKVCHVEPRGGFTGRSRFNAEVVSLTPNLGQPRAEEPPESAQHSFNLRTGLEPSPDFPSSLSKQATSFLYSPGLVVTVTSAAISARPSGLCKASALDHTAFGMTDLFIFLSSLFTYPNDFHTNPLSVDLTAPDKMLEMLFEYAVDYKYNDLLGGSTFNQEWLSESSRRLRIRIWDKKSQTNFYHDIHSQDTYMVSGKSKELMILGTISFIFPPTLSYPSALHLIHLHLT</sequence>
<evidence type="ECO:0000313" key="2">
    <source>
        <dbReference type="EMBL" id="VEL35248.1"/>
    </source>
</evidence>
<dbReference type="EMBL" id="CAAALY010249400">
    <property type="protein sequence ID" value="VEL35248.1"/>
    <property type="molecule type" value="Genomic_DNA"/>
</dbReference>
<keyword evidence="3" id="KW-1185">Reference proteome</keyword>
<comment type="caution">
    <text evidence="2">The sequence shown here is derived from an EMBL/GenBank/DDBJ whole genome shotgun (WGS) entry which is preliminary data.</text>
</comment>
<name>A0A448XFD2_9PLAT</name>
<reference evidence="2" key="1">
    <citation type="submission" date="2018-11" db="EMBL/GenBank/DDBJ databases">
        <authorList>
            <consortium name="Pathogen Informatics"/>
        </authorList>
    </citation>
    <scope>NUCLEOTIDE SEQUENCE</scope>
</reference>
<protein>
    <submittedName>
        <fullName evidence="2">Uncharacterized protein</fullName>
    </submittedName>
</protein>
<evidence type="ECO:0000313" key="3">
    <source>
        <dbReference type="Proteomes" id="UP000784294"/>
    </source>
</evidence>
<proteinExistence type="predicted"/>
<organism evidence="2 3">
    <name type="scientific">Protopolystoma xenopodis</name>
    <dbReference type="NCBI Taxonomy" id="117903"/>
    <lineage>
        <taxon>Eukaryota</taxon>
        <taxon>Metazoa</taxon>
        <taxon>Spiralia</taxon>
        <taxon>Lophotrochozoa</taxon>
        <taxon>Platyhelminthes</taxon>
        <taxon>Monogenea</taxon>
        <taxon>Polyopisthocotylea</taxon>
        <taxon>Polystomatidea</taxon>
        <taxon>Polystomatidae</taxon>
        <taxon>Protopolystoma</taxon>
    </lineage>
</organism>
<feature type="region of interest" description="Disordered" evidence="1">
    <location>
        <begin position="30"/>
        <end position="61"/>
    </location>
</feature>
<dbReference type="AlphaFoldDB" id="A0A448XFD2"/>
<evidence type="ECO:0000256" key="1">
    <source>
        <dbReference type="SAM" id="MobiDB-lite"/>
    </source>
</evidence>
<gene>
    <name evidence="2" type="ORF">PXEA_LOCUS28688</name>
</gene>